<dbReference type="InterPro" id="IPR001387">
    <property type="entry name" value="Cro/C1-type_HTH"/>
</dbReference>
<gene>
    <name evidence="2" type="ORF">REISMN_08630</name>
</gene>
<comment type="caution">
    <text evidence="2">The sequence shown here is derived from an EMBL/GenBank/DDBJ whole genome shotgun (WGS) entry which is preliminary data.</text>
</comment>
<reference evidence="2 3" key="1">
    <citation type="submission" date="2014-02" db="EMBL/GenBank/DDBJ databases">
        <title>Draft genome sequence of Rickettsia buchneri sp. nov. ISO7T.</title>
        <authorList>
            <person name="Felsheim R.F."/>
            <person name="Kurtti T.J."/>
            <person name="Munderloh U.G."/>
        </authorList>
    </citation>
    <scope>NUCLEOTIDE SEQUENCE [LARGE SCALE GENOMIC DNA]</scope>
    <source>
        <strain evidence="3">ISO7</strain>
        <plasmid evidence="2">pREISMN_3</plasmid>
    </source>
</reference>
<feature type="domain" description="HTH cro/C1-type" evidence="1">
    <location>
        <begin position="30"/>
        <end position="66"/>
    </location>
</feature>
<evidence type="ECO:0000313" key="2">
    <source>
        <dbReference type="EMBL" id="KDO02109.1"/>
    </source>
</evidence>
<geneLocation type="plasmid" evidence="2">
    <name>pREISMN_3</name>
</geneLocation>
<organism evidence="2 3">
    <name type="scientific">Rickettsia tamurae subsp. buchneri</name>
    <dbReference type="NCBI Taxonomy" id="1462938"/>
    <lineage>
        <taxon>Bacteria</taxon>
        <taxon>Pseudomonadati</taxon>
        <taxon>Pseudomonadota</taxon>
        <taxon>Alphaproteobacteria</taxon>
        <taxon>Rickettsiales</taxon>
        <taxon>Rickettsiaceae</taxon>
        <taxon>Rickettsieae</taxon>
        <taxon>Rickettsia</taxon>
        <taxon>spotted fever group</taxon>
    </lineage>
</organism>
<keyword evidence="2" id="KW-0614">Plasmid</keyword>
<dbReference type="Gene3D" id="1.10.260.40">
    <property type="entry name" value="lambda repressor-like DNA-binding domains"/>
    <property type="match status" value="2"/>
</dbReference>
<dbReference type="RefSeq" id="WP_037214606.1">
    <property type="nucleotide sequence ID" value="NZ_JFKF01000207.1"/>
</dbReference>
<dbReference type="SMART" id="SM00530">
    <property type="entry name" value="HTH_XRE"/>
    <property type="match status" value="2"/>
</dbReference>
<accession>A0A8E0WKD6</accession>
<evidence type="ECO:0000313" key="3">
    <source>
        <dbReference type="Proteomes" id="UP000027161"/>
    </source>
</evidence>
<name>A0A8E0WKD6_9RICK</name>
<dbReference type="Proteomes" id="UP000027161">
    <property type="component" value="Unassembled WGS sequence"/>
</dbReference>
<dbReference type="EMBL" id="JFKF01000207">
    <property type="protein sequence ID" value="KDO02109.1"/>
    <property type="molecule type" value="Genomic_DNA"/>
</dbReference>
<keyword evidence="3" id="KW-1185">Reference proteome</keyword>
<dbReference type="AlphaFoldDB" id="A0A8E0WKD6"/>
<proteinExistence type="predicted"/>
<dbReference type="InterPro" id="IPR010982">
    <property type="entry name" value="Lambda_DNA-bd_dom_sf"/>
</dbReference>
<dbReference type="Pfam" id="PF13443">
    <property type="entry name" value="HTH_26"/>
    <property type="match status" value="1"/>
</dbReference>
<dbReference type="GO" id="GO:0003677">
    <property type="term" value="F:DNA binding"/>
    <property type="evidence" value="ECO:0007669"/>
    <property type="project" value="InterPro"/>
</dbReference>
<sequence length="156" mass="17667">MSVVQNIRKFLQTKFEMDTSLRQKLIKEGGVPPSVVSGLINERKVNPNLISIVKIADYFDCSIAIVIGNDKYNNKKFVYKKLTQDQISNNLKDNISKLITNKQIKPVDLSKNIGIAENSIKELIKEDSRKKLLSLKSIIGLSNYLEVTIDELIGRM</sequence>
<evidence type="ECO:0000259" key="1">
    <source>
        <dbReference type="PROSITE" id="PS50943"/>
    </source>
</evidence>
<protein>
    <recommendedName>
        <fullName evidence="1">HTH cro/C1-type domain-containing protein</fullName>
    </recommendedName>
</protein>
<dbReference type="PROSITE" id="PS50943">
    <property type="entry name" value="HTH_CROC1"/>
    <property type="match status" value="1"/>
</dbReference>